<dbReference type="Gene3D" id="3.10.20.600">
    <property type="match status" value="1"/>
</dbReference>
<evidence type="ECO:0000313" key="7">
    <source>
        <dbReference type="EMBL" id="CAB4777373.1"/>
    </source>
</evidence>
<dbReference type="FunFam" id="1.20.1440.230:FF:000001">
    <property type="entry name" value="Mitochondrial NADH dehydrogenase flavoprotein 1"/>
    <property type="match status" value="1"/>
</dbReference>
<dbReference type="Gene3D" id="3.40.50.11540">
    <property type="entry name" value="NADH-ubiquinone oxidoreductase 51kDa subunit"/>
    <property type="match status" value="1"/>
</dbReference>
<dbReference type="PANTHER" id="PTHR43578:SF3">
    <property type="entry name" value="NADH-QUINONE OXIDOREDUCTASE SUBUNIT F"/>
    <property type="match status" value="1"/>
</dbReference>
<dbReference type="AlphaFoldDB" id="A0A6J6W2Q6"/>
<dbReference type="InterPro" id="IPR019575">
    <property type="entry name" value="Nuop51_4Fe4S-bd"/>
</dbReference>
<dbReference type="SUPFAM" id="SSF140490">
    <property type="entry name" value="Nqo1C-terminal domain-like"/>
    <property type="match status" value="1"/>
</dbReference>
<accession>A0A6J6W2Q6</accession>
<evidence type="ECO:0000256" key="2">
    <source>
        <dbReference type="ARBA" id="ARBA00022485"/>
    </source>
</evidence>
<dbReference type="GO" id="GO:0046872">
    <property type="term" value="F:metal ion binding"/>
    <property type="evidence" value="ECO:0007669"/>
    <property type="project" value="UniProtKB-KW"/>
</dbReference>
<dbReference type="Gene3D" id="6.10.250.1450">
    <property type="match status" value="1"/>
</dbReference>
<gene>
    <name evidence="7" type="ORF">UFOPK2958_00285</name>
</gene>
<dbReference type="FunFam" id="3.40.50.11540:FF:000001">
    <property type="entry name" value="NADH dehydrogenase [ubiquinone] flavoprotein 1, mitochondrial"/>
    <property type="match status" value="1"/>
</dbReference>
<feature type="domain" description="NADH-ubiquinone oxidoreductase 51kDa subunit iron-sulphur binding" evidence="6">
    <location>
        <begin position="332"/>
        <end position="377"/>
    </location>
</feature>
<dbReference type="Gene3D" id="1.20.1440.230">
    <property type="entry name" value="NADH-ubiquinone oxidoreductase 51kDa subunit, iron-sulphur binding domain"/>
    <property type="match status" value="1"/>
</dbReference>
<keyword evidence="5" id="KW-0411">Iron-sulfur</keyword>
<proteinExistence type="inferred from homology"/>
<dbReference type="InterPro" id="IPR011538">
    <property type="entry name" value="Nuo51_FMN-bd"/>
</dbReference>
<keyword evidence="3" id="KW-0479">Metal-binding</keyword>
<reference evidence="7" key="1">
    <citation type="submission" date="2020-05" db="EMBL/GenBank/DDBJ databases">
        <authorList>
            <person name="Chiriac C."/>
            <person name="Salcher M."/>
            <person name="Ghai R."/>
            <person name="Kavagutti S V."/>
        </authorList>
    </citation>
    <scope>NUCLEOTIDE SEQUENCE</scope>
</reference>
<dbReference type="GO" id="GO:0010181">
    <property type="term" value="F:FMN binding"/>
    <property type="evidence" value="ECO:0007669"/>
    <property type="project" value="InterPro"/>
</dbReference>
<dbReference type="GO" id="GO:0051539">
    <property type="term" value="F:4 iron, 4 sulfur cluster binding"/>
    <property type="evidence" value="ECO:0007669"/>
    <property type="project" value="UniProtKB-KW"/>
</dbReference>
<keyword evidence="4" id="KW-0408">Iron</keyword>
<dbReference type="GO" id="GO:0008137">
    <property type="term" value="F:NADH dehydrogenase (ubiquinone) activity"/>
    <property type="evidence" value="ECO:0007669"/>
    <property type="project" value="InterPro"/>
</dbReference>
<dbReference type="SMART" id="SM00928">
    <property type="entry name" value="NADH_4Fe-4S"/>
    <property type="match status" value="1"/>
</dbReference>
<dbReference type="InterPro" id="IPR037207">
    <property type="entry name" value="Nuop51_4Fe4S-bd_sf"/>
</dbReference>
<dbReference type="NCBIfam" id="NF010120">
    <property type="entry name" value="PRK13596.1"/>
    <property type="match status" value="1"/>
</dbReference>
<name>A0A6J6W2Q6_9ZZZZ</name>
<keyword evidence="2" id="KW-0004">4Fe-4S</keyword>
<dbReference type="PANTHER" id="PTHR43578">
    <property type="entry name" value="NADH-QUINONE OXIDOREDUCTASE SUBUNIT F"/>
    <property type="match status" value="1"/>
</dbReference>
<dbReference type="Pfam" id="PF01512">
    <property type="entry name" value="Complex1_51K"/>
    <property type="match status" value="1"/>
</dbReference>
<evidence type="ECO:0000256" key="3">
    <source>
        <dbReference type="ARBA" id="ARBA00022723"/>
    </source>
</evidence>
<evidence type="ECO:0000259" key="6">
    <source>
        <dbReference type="SMART" id="SM00928"/>
    </source>
</evidence>
<evidence type="ECO:0000256" key="4">
    <source>
        <dbReference type="ARBA" id="ARBA00023004"/>
    </source>
</evidence>
<evidence type="ECO:0000256" key="1">
    <source>
        <dbReference type="ARBA" id="ARBA00007523"/>
    </source>
</evidence>
<dbReference type="SUPFAM" id="SSF142984">
    <property type="entry name" value="Nqo1 middle domain-like"/>
    <property type="match status" value="1"/>
</dbReference>
<sequence>MAVLTAPKIVSSRSEYADSHSMSRYLATDGFTALRKALTMHPEAVAAEVDAASLLGRGGAGFPAGRKWSMLRKAPVSYLVVNGDESEPATFKDHYLVEREPHQLVEGVTIAAYALQVSQAFIYLRGEFALGLERLQQAVNDAYEHGALGSDIFGSGFSLDIIVHPGAGAYICGEETALIEALEGKRGFPRIKPPYFPAAIGLYGQPTVVNNVETMANMPWIVNNGGAAFAALGQGRSAGTRLFALSGRVKNPGVYELEMVKNTFRDIIFDPALGGGIIGDKKIKAFIPGGVSAPWFTPEQLDIPLGQDEVAEQASMLGSGSIVVLDEDSCVVRAAWRITKFFSRESCGQCTPCREGSGWLERIMYRMEHGGGRREDLDLLLDLCDNIAPGLSWPPQQTTICVLGPSIPSSIHSAITNFRDDFIAHVDHNGCPHD</sequence>
<protein>
    <submittedName>
        <fullName evidence="7">Unannotated protein</fullName>
    </submittedName>
</protein>
<comment type="similarity">
    <text evidence="1">Belongs to the complex I 51 kDa subunit family.</text>
</comment>
<dbReference type="Pfam" id="PF10589">
    <property type="entry name" value="NADH_4Fe-4S"/>
    <property type="match status" value="1"/>
</dbReference>
<evidence type="ECO:0000256" key="5">
    <source>
        <dbReference type="ARBA" id="ARBA00023014"/>
    </source>
</evidence>
<dbReference type="InterPro" id="IPR001949">
    <property type="entry name" value="NADH-UbQ_OxRdtase_51kDa_CS"/>
</dbReference>
<organism evidence="7">
    <name type="scientific">freshwater metagenome</name>
    <dbReference type="NCBI Taxonomy" id="449393"/>
    <lineage>
        <taxon>unclassified sequences</taxon>
        <taxon>metagenomes</taxon>
        <taxon>ecological metagenomes</taxon>
    </lineage>
</organism>
<dbReference type="PROSITE" id="PS00645">
    <property type="entry name" value="COMPLEX1_51K_2"/>
    <property type="match status" value="1"/>
</dbReference>
<dbReference type="SUPFAM" id="SSF142019">
    <property type="entry name" value="Nqo1 FMN-binding domain-like"/>
    <property type="match status" value="1"/>
</dbReference>
<dbReference type="InterPro" id="IPR037225">
    <property type="entry name" value="Nuo51_FMN-bd_sf"/>
</dbReference>
<dbReference type="EMBL" id="CAFAAB010000019">
    <property type="protein sequence ID" value="CAB4777373.1"/>
    <property type="molecule type" value="Genomic_DNA"/>
</dbReference>